<sequence length="583" mass="65580">MALGIQDLEAILDISQKINSLARPKDILQDIALYATKLLNAEGASVLLVDQETGDLHFEVAFGLSFDKLLSIVVPRGKGIAGQVAQTKTYRIVNDTSQEKDFYSGVDRLTQTQTRNLVAVPLLRNDIVIGVLEVVNARDGGFDEEDVLLLQSFANQAAIAIWNSFLYQEIKDRAKEMEYLYRISNLTTSSFNQREVFDQIVSLIQEVFESERVSIMFHDEKKNALILFAGTGMDKDLTEKIQIPLDSDRISAMVMKKNRAFFTNNIEQQGIKNKRLRYQKGAFMAVPIRSKNIPIGVLSVSEPHENVSYSIEKVKLLQTIASQVGYTYEALNIYQERIEHEKLRKEIDILRMLQNALLIKDFTHFSKLSLGAQMIPAEVVGGDFYDVFELDKNHIGFVIGDVSGKGLPASLFMAVSRSVLKAYAYQLQEPDKVLEKANNILYDDSRVGMFVTVFYGVLNLETSELRYANAGHNMQYVYRGQTNQIHLLTGKGIPLGIQPKTEYESQSIMLNPYDLVFLVTDGVIEANNANGVEFGFQNLKKVVETYGNMSASAFVQALIREVEKWSEGVLPWDDITVLAFKLA</sequence>
<dbReference type="InterPro" id="IPR052016">
    <property type="entry name" value="Bact_Sigma-Reg"/>
</dbReference>
<dbReference type="Proteomes" id="UP001056539">
    <property type="component" value="Chromosome"/>
</dbReference>
<dbReference type="Pfam" id="PF13185">
    <property type="entry name" value="GAF_2"/>
    <property type="match status" value="1"/>
</dbReference>
<dbReference type="PANTHER" id="PTHR43156">
    <property type="entry name" value="STAGE II SPORULATION PROTEIN E-RELATED"/>
    <property type="match status" value="1"/>
</dbReference>
<name>A0AAX3BC02_9SPIR</name>
<dbReference type="EMBL" id="CP073355">
    <property type="protein sequence ID" value="URA09838.1"/>
    <property type="molecule type" value="Genomic_DNA"/>
</dbReference>
<dbReference type="SUPFAM" id="SSF55781">
    <property type="entry name" value="GAF domain-like"/>
    <property type="match status" value="2"/>
</dbReference>
<dbReference type="Gene3D" id="3.30.450.40">
    <property type="match status" value="2"/>
</dbReference>
<dbReference type="InterPro" id="IPR029016">
    <property type="entry name" value="GAF-like_dom_sf"/>
</dbReference>
<protein>
    <submittedName>
        <fullName evidence="4">SpoIIE family protein phosphatase</fullName>
    </submittedName>
</protein>
<feature type="domain" description="GAF" evidence="2">
    <location>
        <begin position="192"/>
        <end position="338"/>
    </location>
</feature>
<proteinExistence type="predicted"/>
<gene>
    <name evidence="4" type="ORF">KDW03_10190</name>
</gene>
<dbReference type="SMART" id="SM00065">
    <property type="entry name" value="GAF"/>
    <property type="match status" value="2"/>
</dbReference>
<keyword evidence="1" id="KW-0378">Hydrolase</keyword>
<dbReference type="Pfam" id="PF01590">
    <property type="entry name" value="GAF"/>
    <property type="match status" value="1"/>
</dbReference>
<evidence type="ECO:0000259" key="3">
    <source>
        <dbReference type="SMART" id="SM00331"/>
    </source>
</evidence>
<feature type="domain" description="PPM-type phosphatase" evidence="3">
    <location>
        <begin position="365"/>
        <end position="582"/>
    </location>
</feature>
<keyword evidence="5" id="KW-1185">Reference proteome</keyword>
<organism evidence="4 5">
    <name type="scientific">Thermospira aquatica</name>
    <dbReference type="NCBI Taxonomy" id="2828656"/>
    <lineage>
        <taxon>Bacteria</taxon>
        <taxon>Pseudomonadati</taxon>
        <taxon>Spirochaetota</taxon>
        <taxon>Spirochaetia</taxon>
        <taxon>Brevinematales</taxon>
        <taxon>Thermospiraceae</taxon>
        <taxon>Thermospira</taxon>
    </lineage>
</organism>
<dbReference type="KEGG" id="taqu:KDW03_10190"/>
<reference evidence="4" key="2">
    <citation type="submission" date="2022-06" db="EMBL/GenBank/DDBJ databases">
        <title>Thermospira aquatica gen. nov., sp. nov.</title>
        <authorList>
            <person name="Ben Ali Gam Z."/>
            <person name="Labat M."/>
        </authorList>
    </citation>
    <scope>NUCLEOTIDE SEQUENCE</scope>
    <source>
        <strain evidence="4">F1F22</strain>
    </source>
</reference>
<dbReference type="PANTHER" id="PTHR43156:SF2">
    <property type="entry name" value="STAGE II SPORULATION PROTEIN E"/>
    <property type="match status" value="1"/>
</dbReference>
<dbReference type="AlphaFoldDB" id="A0AAX3BC02"/>
<evidence type="ECO:0000256" key="1">
    <source>
        <dbReference type="ARBA" id="ARBA00022801"/>
    </source>
</evidence>
<dbReference type="Pfam" id="PF07228">
    <property type="entry name" value="SpoIIE"/>
    <property type="match status" value="1"/>
</dbReference>
<evidence type="ECO:0000313" key="5">
    <source>
        <dbReference type="Proteomes" id="UP001056539"/>
    </source>
</evidence>
<dbReference type="Gene3D" id="3.60.40.10">
    <property type="entry name" value="PPM-type phosphatase domain"/>
    <property type="match status" value="1"/>
</dbReference>
<reference evidence="4" key="1">
    <citation type="submission" date="2021-04" db="EMBL/GenBank/DDBJ databases">
        <authorList>
            <person name="Postec A."/>
        </authorList>
    </citation>
    <scope>NUCLEOTIDE SEQUENCE</scope>
    <source>
        <strain evidence="4">F1F22</strain>
    </source>
</reference>
<dbReference type="InterPro" id="IPR003018">
    <property type="entry name" value="GAF"/>
</dbReference>
<evidence type="ECO:0000259" key="2">
    <source>
        <dbReference type="SMART" id="SM00065"/>
    </source>
</evidence>
<dbReference type="InterPro" id="IPR036457">
    <property type="entry name" value="PPM-type-like_dom_sf"/>
</dbReference>
<dbReference type="InterPro" id="IPR001932">
    <property type="entry name" value="PPM-type_phosphatase-like_dom"/>
</dbReference>
<accession>A0AAX3BC02</accession>
<dbReference type="SUPFAM" id="SSF81606">
    <property type="entry name" value="PP2C-like"/>
    <property type="match status" value="1"/>
</dbReference>
<dbReference type="GO" id="GO:0016791">
    <property type="term" value="F:phosphatase activity"/>
    <property type="evidence" value="ECO:0007669"/>
    <property type="project" value="TreeGrafter"/>
</dbReference>
<dbReference type="SMART" id="SM00331">
    <property type="entry name" value="PP2C_SIG"/>
    <property type="match status" value="1"/>
</dbReference>
<evidence type="ECO:0000313" key="4">
    <source>
        <dbReference type="EMBL" id="URA09838.1"/>
    </source>
</evidence>
<dbReference type="RefSeq" id="WP_271434971.1">
    <property type="nucleotide sequence ID" value="NZ_CP073355.1"/>
</dbReference>
<feature type="domain" description="GAF" evidence="2">
    <location>
        <begin position="23"/>
        <end position="171"/>
    </location>
</feature>